<evidence type="ECO:0000256" key="2">
    <source>
        <dbReference type="SAM" id="Phobius"/>
    </source>
</evidence>
<organism evidence="3 4">
    <name type="scientific">Stakelama tenebrarum</name>
    <dbReference type="NCBI Taxonomy" id="2711215"/>
    <lineage>
        <taxon>Bacteria</taxon>
        <taxon>Pseudomonadati</taxon>
        <taxon>Pseudomonadota</taxon>
        <taxon>Alphaproteobacteria</taxon>
        <taxon>Sphingomonadales</taxon>
        <taxon>Sphingomonadaceae</taxon>
        <taxon>Stakelama</taxon>
    </lineage>
</organism>
<feature type="transmembrane region" description="Helical" evidence="2">
    <location>
        <begin position="16"/>
        <end position="39"/>
    </location>
</feature>
<feature type="compositionally biased region" description="Pro residues" evidence="1">
    <location>
        <begin position="85"/>
        <end position="94"/>
    </location>
</feature>
<keyword evidence="2" id="KW-1133">Transmembrane helix</keyword>
<dbReference type="KEGG" id="spzr:G5C33_08895"/>
<sequence>MDTEKMRLWLRVRGPALLLALIVEILLALLLLTIVPQFLDPEEESAMSLFDVSSQGTAPPEVDPGDSEDARPEEPAEEQPEPRPVEQPPQPQQPQPTREAPSERPVPNFIPMSRDEMAMVDDSMQRRPAERQSTQPSRPSRTYGPVDPGVPGQRPDTPVVGTAPDGSPLYAAEWYRRPEQRMMADYLSVVSGEAVALISCRTVPDYRVEDCVLQYESPKGSGMGQAVLAMAFKFRVRPARKDGKEQVGSWVRIRITKRINGTGWN</sequence>
<reference evidence="3 4" key="1">
    <citation type="submission" date="2020-02" db="EMBL/GenBank/DDBJ databases">
        <authorList>
            <person name="Zheng R.K."/>
            <person name="Sun C.M."/>
        </authorList>
    </citation>
    <scope>NUCLEOTIDE SEQUENCE [LARGE SCALE GENOMIC DNA]</scope>
    <source>
        <strain evidence="4">zrk23</strain>
    </source>
</reference>
<feature type="compositionally biased region" description="Basic and acidic residues" evidence="1">
    <location>
        <begin position="68"/>
        <end position="84"/>
    </location>
</feature>
<dbReference type="Proteomes" id="UP000501568">
    <property type="component" value="Chromosome"/>
</dbReference>
<proteinExistence type="predicted"/>
<evidence type="ECO:0000313" key="4">
    <source>
        <dbReference type="Proteomes" id="UP000501568"/>
    </source>
</evidence>
<keyword evidence="4" id="KW-1185">Reference proteome</keyword>
<dbReference type="EMBL" id="CP049109">
    <property type="protein sequence ID" value="QIG79882.1"/>
    <property type="molecule type" value="Genomic_DNA"/>
</dbReference>
<protein>
    <submittedName>
        <fullName evidence="3">Uncharacterized protein</fullName>
    </submittedName>
</protein>
<gene>
    <name evidence="3" type="ORF">G5C33_08895</name>
</gene>
<dbReference type="AlphaFoldDB" id="A0A6G6Y4M8"/>
<name>A0A6G6Y4M8_9SPHN</name>
<accession>A0A6G6Y4M8</accession>
<evidence type="ECO:0000256" key="1">
    <source>
        <dbReference type="SAM" id="MobiDB-lite"/>
    </source>
</evidence>
<feature type="compositionally biased region" description="Basic and acidic residues" evidence="1">
    <location>
        <begin position="113"/>
        <end position="130"/>
    </location>
</feature>
<feature type="compositionally biased region" description="Polar residues" evidence="1">
    <location>
        <begin position="131"/>
        <end position="140"/>
    </location>
</feature>
<keyword evidence="2" id="KW-0472">Membrane</keyword>
<evidence type="ECO:0000313" key="3">
    <source>
        <dbReference type="EMBL" id="QIG79882.1"/>
    </source>
</evidence>
<keyword evidence="2" id="KW-0812">Transmembrane</keyword>
<feature type="region of interest" description="Disordered" evidence="1">
    <location>
        <begin position="51"/>
        <end position="165"/>
    </location>
</feature>